<dbReference type="EMBL" id="HBJA01129219">
    <property type="protein sequence ID" value="CAE0833139.1"/>
    <property type="molecule type" value="Transcribed_RNA"/>
</dbReference>
<evidence type="ECO:0000313" key="3">
    <source>
        <dbReference type="EMBL" id="CAE0833140.1"/>
    </source>
</evidence>
<accession>A0A6T2HXH9</accession>
<proteinExistence type="predicted"/>
<organism evidence="1">
    <name type="scientific">Eutreptiella gymnastica</name>
    <dbReference type="NCBI Taxonomy" id="73025"/>
    <lineage>
        <taxon>Eukaryota</taxon>
        <taxon>Discoba</taxon>
        <taxon>Euglenozoa</taxon>
        <taxon>Euglenida</taxon>
        <taxon>Spirocuta</taxon>
        <taxon>Euglenophyceae</taxon>
        <taxon>Eutreptiales</taxon>
        <taxon>Eutreptiaceae</taxon>
        <taxon>Eutreptiella</taxon>
    </lineage>
</organism>
<sequence length="107" mass="11169">MLPRACALSDCPCGSSSGQTPEQAASLLVPMQAPAVALMLAAASLADLAKMEMATLPTTRRMAPKTRPRQKQAASLEVSTLRKATLLIALTTTVSLLMVSTNKALES</sequence>
<evidence type="ECO:0000313" key="1">
    <source>
        <dbReference type="EMBL" id="CAE0833137.1"/>
    </source>
</evidence>
<dbReference type="EMBL" id="HBJA01129215">
    <property type="protein sequence ID" value="CAE0833137.1"/>
    <property type="molecule type" value="Transcribed_RNA"/>
</dbReference>
<gene>
    <name evidence="1" type="ORF">EGYM00163_LOCUS44429</name>
    <name evidence="2" type="ORF">EGYM00163_LOCUS44431</name>
    <name evidence="3" type="ORF">EGYM00163_LOCUS44432</name>
    <name evidence="4" type="ORF">EGYM00163_LOCUS44433</name>
</gene>
<evidence type="ECO:0000313" key="2">
    <source>
        <dbReference type="EMBL" id="CAE0833139.1"/>
    </source>
</evidence>
<protein>
    <submittedName>
        <fullName evidence="1">Uncharacterized protein</fullName>
    </submittedName>
</protein>
<evidence type="ECO:0000313" key="4">
    <source>
        <dbReference type="EMBL" id="CAE0833141.1"/>
    </source>
</evidence>
<dbReference type="AlphaFoldDB" id="A0A6T2HXH9"/>
<dbReference type="EMBL" id="HBJA01129221">
    <property type="protein sequence ID" value="CAE0833140.1"/>
    <property type="molecule type" value="Transcribed_RNA"/>
</dbReference>
<name>A0A6T2HXH9_9EUGL</name>
<dbReference type="EMBL" id="HBJA01129222">
    <property type="protein sequence ID" value="CAE0833141.1"/>
    <property type="molecule type" value="Transcribed_RNA"/>
</dbReference>
<reference evidence="1" key="1">
    <citation type="submission" date="2021-01" db="EMBL/GenBank/DDBJ databases">
        <authorList>
            <person name="Corre E."/>
            <person name="Pelletier E."/>
            <person name="Niang G."/>
            <person name="Scheremetjew M."/>
            <person name="Finn R."/>
            <person name="Kale V."/>
            <person name="Holt S."/>
            <person name="Cochrane G."/>
            <person name="Meng A."/>
            <person name="Brown T."/>
            <person name="Cohen L."/>
        </authorList>
    </citation>
    <scope>NUCLEOTIDE SEQUENCE</scope>
    <source>
        <strain evidence="1">CCMP1594</strain>
    </source>
</reference>